<dbReference type="CDD" id="cd06257">
    <property type="entry name" value="DnaJ"/>
    <property type="match status" value="1"/>
</dbReference>
<dbReference type="PANTHER" id="PTHR24074">
    <property type="entry name" value="CO-CHAPERONE PROTEIN DJLA"/>
    <property type="match status" value="1"/>
</dbReference>
<organism evidence="3 4">
    <name type="scientific">Cordyceps javanica</name>
    <dbReference type="NCBI Taxonomy" id="43265"/>
    <lineage>
        <taxon>Eukaryota</taxon>
        <taxon>Fungi</taxon>
        <taxon>Dikarya</taxon>
        <taxon>Ascomycota</taxon>
        <taxon>Pezizomycotina</taxon>
        <taxon>Sordariomycetes</taxon>
        <taxon>Hypocreomycetidae</taxon>
        <taxon>Hypocreales</taxon>
        <taxon>Cordycipitaceae</taxon>
        <taxon>Cordyceps</taxon>
    </lineage>
</organism>
<sequence>MATLHFTVDYYAVLQISDEADASTIKAAYKRLALAKHPDRNRALNATADFQKVQAYEVLKDRDIRKYFDAELPRIRHETAGRALATSKSELNCAFDGQTPQFYEQAIYVQKQKLQDLTIERATLIQARDVKFQEIYKHTLAVRRLQAEEDKAVGENIDLNIWYSFLRLRRYSRSQQEQRNRVAALRLATLRDIKDILRDLTAQRDDMSAKILSLDADVLQVSDKIEQHKQAAAHATAEEKYRQQVRKRQDAEERAKRQREEQLGKVTAEGARKQKEEQMRTEAEQKRKRQFAKAQARKQRERQLKQEMEELTRKEKEGQRHRDIQQRMVWEAEVRFAKERHRLTKAERQRADSTATSIRTRGQE</sequence>
<dbReference type="AlphaFoldDB" id="A0A545VIF0"/>
<feature type="region of interest" description="Disordered" evidence="1">
    <location>
        <begin position="230"/>
        <end position="324"/>
    </location>
</feature>
<evidence type="ECO:0000313" key="3">
    <source>
        <dbReference type="EMBL" id="TQV90750.1"/>
    </source>
</evidence>
<feature type="compositionally biased region" description="Basic residues" evidence="1">
    <location>
        <begin position="286"/>
        <end position="300"/>
    </location>
</feature>
<evidence type="ECO:0000313" key="4">
    <source>
        <dbReference type="Proteomes" id="UP000315783"/>
    </source>
</evidence>
<dbReference type="SMART" id="SM00271">
    <property type="entry name" value="DnaJ"/>
    <property type="match status" value="1"/>
</dbReference>
<feature type="compositionally biased region" description="Polar residues" evidence="1">
    <location>
        <begin position="352"/>
        <end position="364"/>
    </location>
</feature>
<dbReference type="OrthoDB" id="10250354at2759"/>
<accession>A0A545VIF0</accession>
<reference evidence="3 4" key="1">
    <citation type="journal article" date="2019" name="Appl. Microbiol. Biotechnol.">
        <title>Genome sequence of Isaria javanica and comparative genome analysis insights into family S53 peptidase evolution in fungal entomopathogens.</title>
        <authorList>
            <person name="Lin R."/>
            <person name="Zhang X."/>
            <person name="Xin B."/>
            <person name="Zou M."/>
            <person name="Gao Y."/>
            <person name="Qin F."/>
            <person name="Hu Q."/>
            <person name="Xie B."/>
            <person name="Cheng X."/>
        </authorList>
    </citation>
    <scope>NUCLEOTIDE SEQUENCE [LARGE SCALE GENOMIC DNA]</scope>
    <source>
        <strain evidence="3 4">IJ1G</strain>
    </source>
</reference>
<dbReference type="Pfam" id="PF00226">
    <property type="entry name" value="DnaJ"/>
    <property type="match status" value="1"/>
</dbReference>
<name>A0A545VIF0_9HYPO</name>
<dbReference type="EMBL" id="SPUK01000023">
    <property type="protein sequence ID" value="TQV90750.1"/>
    <property type="molecule type" value="Genomic_DNA"/>
</dbReference>
<gene>
    <name evidence="3" type="ORF">IF1G_10493</name>
</gene>
<feature type="region of interest" description="Disordered" evidence="1">
    <location>
        <begin position="341"/>
        <end position="364"/>
    </location>
</feature>
<dbReference type="SUPFAM" id="SSF46565">
    <property type="entry name" value="Chaperone J-domain"/>
    <property type="match status" value="1"/>
</dbReference>
<dbReference type="PROSITE" id="PS50076">
    <property type="entry name" value="DNAJ_2"/>
    <property type="match status" value="1"/>
</dbReference>
<feature type="compositionally biased region" description="Basic and acidic residues" evidence="1">
    <location>
        <begin position="270"/>
        <end position="285"/>
    </location>
</feature>
<dbReference type="STRING" id="43265.A0A545VIF0"/>
<feature type="compositionally biased region" description="Basic and acidic residues" evidence="1">
    <location>
        <begin position="301"/>
        <end position="324"/>
    </location>
</feature>
<dbReference type="InterPro" id="IPR001623">
    <property type="entry name" value="DnaJ_domain"/>
</dbReference>
<comment type="caution">
    <text evidence="3">The sequence shown here is derived from an EMBL/GenBank/DDBJ whole genome shotgun (WGS) entry which is preliminary data.</text>
</comment>
<feature type="domain" description="J" evidence="2">
    <location>
        <begin position="9"/>
        <end position="72"/>
    </location>
</feature>
<keyword evidence="4" id="KW-1185">Reference proteome</keyword>
<dbReference type="Proteomes" id="UP000315783">
    <property type="component" value="Unassembled WGS sequence"/>
</dbReference>
<dbReference type="InterPro" id="IPR050817">
    <property type="entry name" value="DjlA_DnaK_co-chaperone"/>
</dbReference>
<protein>
    <submittedName>
        <fullName evidence="3">DnaJ domain-containing protein</fullName>
    </submittedName>
</protein>
<proteinExistence type="predicted"/>
<dbReference type="InterPro" id="IPR036869">
    <property type="entry name" value="J_dom_sf"/>
</dbReference>
<dbReference type="Gene3D" id="1.10.287.110">
    <property type="entry name" value="DnaJ domain"/>
    <property type="match status" value="1"/>
</dbReference>
<evidence type="ECO:0000256" key="1">
    <source>
        <dbReference type="SAM" id="MobiDB-lite"/>
    </source>
</evidence>
<evidence type="ECO:0000259" key="2">
    <source>
        <dbReference type="PROSITE" id="PS50076"/>
    </source>
</evidence>
<feature type="compositionally biased region" description="Basic and acidic residues" evidence="1">
    <location>
        <begin position="236"/>
        <end position="263"/>
    </location>
</feature>